<protein>
    <submittedName>
        <fullName evidence="4">Small acid-soluble spore protein H (Minor)</fullName>
    </submittedName>
</protein>
<evidence type="ECO:0000313" key="5">
    <source>
        <dbReference type="Proteomes" id="UP000809829"/>
    </source>
</evidence>
<dbReference type="Proteomes" id="UP000809829">
    <property type="component" value="Unassembled WGS sequence"/>
</dbReference>
<name>A0ABS2QRV2_9BACI</name>
<dbReference type="RefSeq" id="WP_205184612.1">
    <property type="nucleotide sequence ID" value="NZ_JAFBFC010000001.1"/>
</dbReference>
<sequence length="58" mass="6625">MDVKRIKQILSSTADIEVTYNHQSVWIDELNEDGTVTIHSRGPLEERTTVDVADLQEK</sequence>
<dbReference type="EMBL" id="JAFBFC010000001">
    <property type="protein sequence ID" value="MBM7702190.1"/>
    <property type="molecule type" value="Genomic_DNA"/>
</dbReference>
<dbReference type="InterPro" id="IPR012610">
    <property type="entry name" value="SASP_SspH"/>
</dbReference>
<dbReference type="Pfam" id="PF08141">
    <property type="entry name" value="SspH"/>
    <property type="match status" value="1"/>
</dbReference>
<organism evidence="4 5">
    <name type="scientific">Priestia iocasae</name>
    <dbReference type="NCBI Taxonomy" id="2291674"/>
    <lineage>
        <taxon>Bacteria</taxon>
        <taxon>Bacillati</taxon>
        <taxon>Bacillota</taxon>
        <taxon>Bacilli</taxon>
        <taxon>Bacillales</taxon>
        <taxon>Bacillaceae</taxon>
        <taxon>Priestia</taxon>
    </lineage>
</organism>
<comment type="caution">
    <text evidence="4">The sequence shown here is derived from an EMBL/GenBank/DDBJ whole genome shotgun (WGS) entry which is preliminary data.</text>
</comment>
<keyword evidence="3" id="KW-0749">Sporulation</keyword>
<comment type="similarity">
    <text evidence="2">Belongs to the SspH family.</text>
</comment>
<reference evidence="4 5" key="1">
    <citation type="submission" date="2021-01" db="EMBL/GenBank/DDBJ databases">
        <title>Genomic Encyclopedia of Type Strains, Phase IV (KMG-IV): sequencing the most valuable type-strain genomes for metagenomic binning, comparative biology and taxonomic classification.</title>
        <authorList>
            <person name="Goeker M."/>
        </authorList>
    </citation>
    <scope>NUCLEOTIDE SEQUENCE [LARGE SCALE GENOMIC DNA]</scope>
    <source>
        <strain evidence="4 5">DSM 104297</strain>
    </source>
</reference>
<evidence type="ECO:0000256" key="3">
    <source>
        <dbReference type="ARBA" id="ARBA00022969"/>
    </source>
</evidence>
<comment type="subcellular location">
    <subcellularLocation>
        <location evidence="1">Spore core</location>
    </subcellularLocation>
</comment>
<evidence type="ECO:0000256" key="2">
    <source>
        <dbReference type="ARBA" id="ARBA00006573"/>
    </source>
</evidence>
<evidence type="ECO:0000256" key="1">
    <source>
        <dbReference type="ARBA" id="ARBA00004288"/>
    </source>
</evidence>
<gene>
    <name evidence="4" type="ORF">JOC83_001016</name>
</gene>
<keyword evidence="5" id="KW-1185">Reference proteome</keyword>
<evidence type="ECO:0000313" key="4">
    <source>
        <dbReference type="EMBL" id="MBM7702190.1"/>
    </source>
</evidence>
<proteinExistence type="inferred from homology"/>
<accession>A0ABS2QRV2</accession>